<evidence type="ECO:0000313" key="1">
    <source>
        <dbReference type="EMBL" id="CAL1288382.1"/>
    </source>
</evidence>
<sequence length="40" mass="4861">MKKLVLRFSTHIKNLPEKRPKEINSVSRSFSCKIFREILW</sequence>
<name>A0AAV2AWV0_9ARAC</name>
<organism evidence="1 2">
    <name type="scientific">Larinioides sclopetarius</name>
    <dbReference type="NCBI Taxonomy" id="280406"/>
    <lineage>
        <taxon>Eukaryota</taxon>
        <taxon>Metazoa</taxon>
        <taxon>Ecdysozoa</taxon>
        <taxon>Arthropoda</taxon>
        <taxon>Chelicerata</taxon>
        <taxon>Arachnida</taxon>
        <taxon>Araneae</taxon>
        <taxon>Araneomorphae</taxon>
        <taxon>Entelegynae</taxon>
        <taxon>Araneoidea</taxon>
        <taxon>Araneidae</taxon>
        <taxon>Larinioides</taxon>
    </lineage>
</organism>
<gene>
    <name evidence="1" type="ORF">LARSCL_LOCUS15311</name>
</gene>
<evidence type="ECO:0000313" key="2">
    <source>
        <dbReference type="Proteomes" id="UP001497382"/>
    </source>
</evidence>
<keyword evidence="2" id="KW-1185">Reference proteome</keyword>
<comment type="caution">
    <text evidence="1">The sequence shown here is derived from an EMBL/GenBank/DDBJ whole genome shotgun (WGS) entry which is preliminary data.</text>
</comment>
<reference evidence="1 2" key="1">
    <citation type="submission" date="2024-04" db="EMBL/GenBank/DDBJ databases">
        <authorList>
            <person name="Rising A."/>
            <person name="Reimegard J."/>
            <person name="Sonavane S."/>
            <person name="Akerstrom W."/>
            <person name="Nylinder S."/>
            <person name="Hedman E."/>
            <person name="Kallberg Y."/>
        </authorList>
    </citation>
    <scope>NUCLEOTIDE SEQUENCE [LARGE SCALE GENOMIC DNA]</scope>
</reference>
<dbReference type="AlphaFoldDB" id="A0AAV2AWV0"/>
<dbReference type="EMBL" id="CAXIEN010000230">
    <property type="protein sequence ID" value="CAL1288382.1"/>
    <property type="molecule type" value="Genomic_DNA"/>
</dbReference>
<protein>
    <recommendedName>
        <fullName evidence="3">Ribosomal protein S15</fullName>
    </recommendedName>
</protein>
<accession>A0AAV2AWV0</accession>
<evidence type="ECO:0008006" key="3">
    <source>
        <dbReference type="Google" id="ProtNLM"/>
    </source>
</evidence>
<dbReference type="Proteomes" id="UP001497382">
    <property type="component" value="Unassembled WGS sequence"/>
</dbReference>
<proteinExistence type="predicted"/>